<dbReference type="GeneID" id="4600458"/>
<proteinExistence type="predicted"/>
<keyword evidence="2" id="KW-1185">Reference proteome</keyword>
<accession>A1RYV4</accession>
<dbReference type="HOGENOM" id="CLU_2056188_0_0_2"/>
<evidence type="ECO:0000313" key="2">
    <source>
        <dbReference type="Proteomes" id="UP000000641"/>
    </source>
</evidence>
<gene>
    <name evidence="1" type="ordered locus">Tpen_0984</name>
</gene>
<evidence type="ECO:0000313" key="1">
    <source>
        <dbReference type="EMBL" id="ABL78384.1"/>
    </source>
</evidence>
<reference evidence="2" key="1">
    <citation type="journal article" date="2008" name="J. Bacteriol.">
        <title>Genome sequence of Thermofilum pendens reveals an exceptional loss of biosynthetic pathways without genome reduction.</title>
        <authorList>
            <person name="Anderson I."/>
            <person name="Rodriguez J."/>
            <person name="Susanti D."/>
            <person name="Porat I."/>
            <person name="Reich C."/>
            <person name="Ulrich L.E."/>
            <person name="Elkins J.G."/>
            <person name="Mavromatis K."/>
            <person name="Lykidis A."/>
            <person name="Kim E."/>
            <person name="Thompson L.S."/>
            <person name="Nolan M."/>
            <person name="Land M."/>
            <person name="Copeland A."/>
            <person name="Lapidus A."/>
            <person name="Lucas S."/>
            <person name="Detter C."/>
            <person name="Zhulin I.B."/>
            <person name="Olsen G.J."/>
            <person name="Whitman W."/>
            <person name="Mukhopadhyay B."/>
            <person name="Bristow J."/>
            <person name="Kyrpides N."/>
        </authorList>
    </citation>
    <scope>NUCLEOTIDE SEQUENCE [LARGE SCALE GENOMIC DNA]</scope>
    <source>
        <strain evidence="2">DSM 2475 / Hrk 5</strain>
    </source>
</reference>
<dbReference type="EMBL" id="CP000505">
    <property type="protein sequence ID" value="ABL78384.1"/>
    <property type="molecule type" value="Genomic_DNA"/>
</dbReference>
<dbReference type="eggNOG" id="arCOG11435">
    <property type="taxonomic scope" value="Archaea"/>
</dbReference>
<organism evidence="1 2">
    <name type="scientific">Thermofilum pendens (strain DSM 2475 / Hrk 5)</name>
    <dbReference type="NCBI Taxonomy" id="368408"/>
    <lineage>
        <taxon>Archaea</taxon>
        <taxon>Thermoproteota</taxon>
        <taxon>Thermoprotei</taxon>
        <taxon>Thermofilales</taxon>
        <taxon>Thermofilaceae</taxon>
        <taxon>Thermofilum</taxon>
    </lineage>
</organism>
<dbReference type="AlphaFoldDB" id="A1RYV4"/>
<dbReference type="EnsemblBacteria" id="ABL78384">
    <property type="protein sequence ID" value="ABL78384"/>
    <property type="gene ID" value="Tpen_0984"/>
</dbReference>
<dbReference type="OrthoDB" id="26515at2157"/>
<protein>
    <submittedName>
        <fullName evidence="1">Uncharacterized protein</fullName>
    </submittedName>
</protein>
<sequence>MLIRAIRGGRAVRVKCAEGRFEVGVPFEELFSFLGRIYPWELERHIEVGDGVAEFRERIPFERALAYLLARRGRLSQKDAELVAAGIRQHELSAIVDSFLYRMWLCRVDGRSCKEVVDAFSKIVAVYRKVLP</sequence>
<dbReference type="KEGG" id="tpe:Tpen_0984"/>
<dbReference type="Proteomes" id="UP000000641">
    <property type="component" value="Chromosome"/>
</dbReference>
<dbReference type="STRING" id="368408.Tpen_0984"/>
<dbReference type="RefSeq" id="WP_011752649.1">
    <property type="nucleotide sequence ID" value="NC_008698.1"/>
</dbReference>
<name>A1RYV4_THEPD</name>